<protein>
    <recommendedName>
        <fullName evidence="3">DUF3990 domain-containing protein</fullName>
    </recommendedName>
</protein>
<evidence type="ECO:0008006" key="3">
    <source>
        <dbReference type="Google" id="ProtNLM"/>
    </source>
</evidence>
<evidence type="ECO:0000313" key="1">
    <source>
        <dbReference type="EMBL" id="MDD7914640.1"/>
    </source>
</evidence>
<reference evidence="1" key="1">
    <citation type="submission" date="2023-02" db="EMBL/GenBank/DDBJ databases">
        <title>Polaribacter ponticola sp. nov., isolated from seawater.</title>
        <authorList>
            <person name="Baek J.H."/>
            <person name="Kim J.M."/>
            <person name="Choi D.G."/>
            <person name="Jeon C.O."/>
        </authorList>
    </citation>
    <scope>NUCLEOTIDE SEQUENCE</scope>
    <source>
        <strain evidence="1">MSW5</strain>
    </source>
</reference>
<dbReference type="Proteomes" id="UP001151478">
    <property type="component" value="Unassembled WGS sequence"/>
</dbReference>
<proteinExistence type="predicted"/>
<dbReference type="RefSeq" id="WP_265725247.1">
    <property type="nucleotide sequence ID" value="NZ_JAOSLC020000003.1"/>
</dbReference>
<gene>
    <name evidence="1" type="ORF">N5A56_009515</name>
</gene>
<comment type="caution">
    <text evidence="1">The sequence shown here is derived from an EMBL/GenBank/DDBJ whole genome shotgun (WGS) entry which is preliminary data.</text>
</comment>
<evidence type="ECO:0000313" key="2">
    <source>
        <dbReference type="Proteomes" id="UP001151478"/>
    </source>
</evidence>
<keyword evidence="2" id="KW-1185">Reference proteome</keyword>
<organism evidence="1 2">
    <name type="scientific">Polaribacter ponticola</name>
    <dbReference type="NCBI Taxonomy" id="2978475"/>
    <lineage>
        <taxon>Bacteria</taxon>
        <taxon>Pseudomonadati</taxon>
        <taxon>Bacteroidota</taxon>
        <taxon>Flavobacteriia</taxon>
        <taxon>Flavobacteriales</taxon>
        <taxon>Flavobacteriaceae</taxon>
    </lineage>
</organism>
<sequence length="141" mass="16719">MKKYARVNDFNGKGMNEGYCFNNGEYYCETENQAKLYVESLGLKWEEELLTFNTTNEWFYWTDWHEAETDVYYDINGFEIKQKHKLFAIYKRGVHLGNEKGENNNAAIRKYLIAALYNEFLNDKDFVSLYSAEIAVKGLHY</sequence>
<name>A0ABT5SAM3_9FLAO</name>
<dbReference type="EMBL" id="JAOSLC020000003">
    <property type="protein sequence ID" value="MDD7914640.1"/>
    <property type="molecule type" value="Genomic_DNA"/>
</dbReference>
<accession>A0ABT5SAM3</accession>